<dbReference type="GO" id="GO:0005783">
    <property type="term" value="C:endoplasmic reticulum"/>
    <property type="evidence" value="ECO:0007669"/>
    <property type="project" value="TreeGrafter"/>
</dbReference>
<evidence type="ECO:0000313" key="10">
    <source>
        <dbReference type="Proteomes" id="UP001209878"/>
    </source>
</evidence>
<organism evidence="9 10">
    <name type="scientific">Ridgeia piscesae</name>
    <name type="common">Tubeworm</name>
    <dbReference type="NCBI Taxonomy" id="27915"/>
    <lineage>
        <taxon>Eukaryota</taxon>
        <taxon>Metazoa</taxon>
        <taxon>Spiralia</taxon>
        <taxon>Lophotrochozoa</taxon>
        <taxon>Annelida</taxon>
        <taxon>Polychaeta</taxon>
        <taxon>Sedentaria</taxon>
        <taxon>Canalipalpata</taxon>
        <taxon>Sabellida</taxon>
        <taxon>Siboglinidae</taxon>
        <taxon>Ridgeia</taxon>
    </lineage>
</organism>
<keyword evidence="7" id="KW-0325">Glycoprotein</keyword>
<dbReference type="InterPro" id="IPR049625">
    <property type="entry name" value="Glyco_transf_61_cat"/>
</dbReference>
<protein>
    <recommendedName>
        <fullName evidence="8">Glycosyltransferase 61 catalytic domain-containing protein</fullName>
    </recommendedName>
</protein>
<evidence type="ECO:0000259" key="8">
    <source>
        <dbReference type="Pfam" id="PF04577"/>
    </source>
</evidence>
<dbReference type="PANTHER" id="PTHR20961:SF38">
    <property type="entry name" value="PROTEIN O-LINKED-MANNOSE BETA-1,4-N-ACETYLGLUCOSAMINYLTRANSFERASE 2"/>
    <property type="match status" value="1"/>
</dbReference>
<evidence type="ECO:0000256" key="2">
    <source>
        <dbReference type="ARBA" id="ARBA00022676"/>
    </source>
</evidence>
<comment type="subcellular location">
    <subcellularLocation>
        <location evidence="1">Membrane</location>
        <topology evidence="1">Single-pass membrane protein</topology>
    </subcellularLocation>
</comment>
<keyword evidence="10" id="KW-1185">Reference proteome</keyword>
<dbReference type="EMBL" id="JAODUO010000924">
    <property type="protein sequence ID" value="KAK2172857.1"/>
    <property type="molecule type" value="Genomic_DNA"/>
</dbReference>
<dbReference type="Proteomes" id="UP001209878">
    <property type="component" value="Unassembled WGS sequence"/>
</dbReference>
<dbReference type="GO" id="GO:0097363">
    <property type="term" value="F:protein O-acetylglucosaminyltransferase activity"/>
    <property type="evidence" value="ECO:0007669"/>
    <property type="project" value="TreeGrafter"/>
</dbReference>
<comment type="caution">
    <text evidence="9">The sequence shown here is derived from an EMBL/GenBank/DDBJ whole genome shotgun (WGS) entry which is preliminary data.</text>
</comment>
<evidence type="ECO:0000256" key="3">
    <source>
        <dbReference type="ARBA" id="ARBA00022679"/>
    </source>
</evidence>
<dbReference type="GO" id="GO:0016020">
    <property type="term" value="C:membrane"/>
    <property type="evidence" value="ECO:0007669"/>
    <property type="project" value="UniProtKB-SubCell"/>
</dbReference>
<keyword evidence="6" id="KW-0472">Membrane</keyword>
<keyword evidence="5" id="KW-1133">Transmembrane helix</keyword>
<dbReference type="InterPro" id="IPR007657">
    <property type="entry name" value="Glycosyltransferase_61"/>
</dbReference>
<evidence type="ECO:0000256" key="5">
    <source>
        <dbReference type="ARBA" id="ARBA00022989"/>
    </source>
</evidence>
<evidence type="ECO:0000256" key="7">
    <source>
        <dbReference type="ARBA" id="ARBA00023180"/>
    </source>
</evidence>
<reference evidence="9" key="1">
    <citation type="journal article" date="2023" name="Mol. Biol. Evol.">
        <title>Third-Generation Sequencing Reveals the Adaptive Role of the Epigenome in Three Deep-Sea Polychaetes.</title>
        <authorList>
            <person name="Perez M."/>
            <person name="Aroh O."/>
            <person name="Sun Y."/>
            <person name="Lan Y."/>
            <person name="Juniper S.K."/>
            <person name="Young C.R."/>
            <person name="Angers B."/>
            <person name="Qian P.Y."/>
        </authorList>
    </citation>
    <scope>NUCLEOTIDE SEQUENCE</scope>
    <source>
        <strain evidence="9">R07B-5</strain>
    </source>
</reference>
<evidence type="ECO:0000256" key="4">
    <source>
        <dbReference type="ARBA" id="ARBA00022692"/>
    </source>
</evidence>
<dbReference type="Pfam" id="PF04577">
    <property type="entry name" value="Glyco_transf_61"/>
    <property type="match status" value="1"/>
</dbReference>
<keyword evidence="3" id="KW-0808">Transferase</keyword>
<evidence type="ECO:0000256" key="6">
    <source>
        <dbReference type="ARBA" id="ARBA00023136"/>
    </source>
</evidence>
<evidence type="ECO:0000256" key="1">
    <source>
        <dbReference type="ARBA" id="ARBA00004167"/>
    </source>
</evidence>
<accession>A0AAD9KK88</accession>
<dbReference type="AlphaFoldDB" id="A0AAD9KK88"/>
<dbReference type="PANTHER" id="PTHR20961">
    <property type="entry name" value="GLYCOSYLTRANSFERASE"/>
    <property type="match status" value="1"/>
</dbReference>
<evidence type="ECO:0000313" key="9">
    <source>
        <dbReference type="EMBL" id="KAK2172857.1"/>
    </source>
</evidence>
<feature type="domain" description="Glycosyltransferase 61 catalytic" evidence="8">
    <location>
        <begin position="247"/>
        <end position="420"/>
    </location>
</feature>
<dbReference type="GO" id="GO:0035269">
    <property type="term" value="P:protein O-linked glycosylation via mannose"/>
    <property type="evidence" value="ECO:0007669"/>
    <property type="project" value="TreeGrafter"/>
</dbReference>
<sequence>MPAVCTYSGHNVIKVNTSGHFLQRLQMYNDAIGRLRQQILAARPLVSPWKPIAANLAVLWGNRDDFLQCLSLRDEVITMTLPWRSSGRNRKWTSRRDRRNVLVQNYYEWTATEPLCSWIGQRGFTKARWDAVYNRTCVTNTSRSVVPTSLEPVYLHGKPINVRDYWPNSGDAYPAHFYTHPPEHVFYMHLARDAVITDLGDIISGSLKFLPYSCSQDTTATPPRGYAKTVVYGEVFIMTQFWGGAHFHKMLEGFPRLAPYLAFLRANEHVLIHAAETSGYTAATLHFLGLNPERLVTGLCRAKVVYMPQSTPCGFAHAQSTQLLSALYRERIRRKATTTRNGLVLVQRSGTRRFTRAGAIQAALRSVANETGLVFELYPDQPPPSMDASMRTFAGAAVVVAPHGAGLSNLVYAQPGTYVVEAVCNPPHVNMCYQWTAHVLGMRYHALPSRHGCEAVIDVDVDVITDVVRMYARRAAAELRVRMRGNG</sequence>
<keyword evidence="4" id="KW-0812">Transmembrane</keyword>
<gene>
    <name evidence="9" type="ORF">NP493_924g02024</name>
</gene>
<name>A0AAD9KK88_RIDPI</name>
<keyword evidence="2" id="KW-0328">Glycosyltransferase</keyword>
<proteinExistence type="predicted"/>